<comment type="caution">
    <text evidence="2">The sequence shown here is derived from an EMBL/GenBank/DDBJ whole genome shotgun (WGS) entry which is preliminary data.</text>
</comment>
<evidence type="ECO:0000313" key="2">
    <source>
        <dbReference type="EMBL" id="KJL23207.1"/>
    </source>
</evidence>
<dbReference type="Gene3D" id="3.40.960.10">
    <property type="entry name" value="VSR Endonuclease"/>
    <property type="match status" value="1"/>
</dbReference>
<evidence type="ECO:0000259" key="1">
    <source>
        <dbReference type="Pfam" id="PF04480"/>
    </source>
</evidence>
<dbReference type="Pfam" id="PF04480">
    <property type="entry name" value="DUF559"/>
    <property type="match status" value="1"/>
</dbReference>
<gene>
    <name evidence="2" type="ORF">RN50_01145</name>
</gene>
<dbReference type="Proteomes" id="UP000033572">
    <property type="component" value="Unassembled WGS sequence"/>
</dbReference>
<organism evidence="2 3">
    <name type="scientific">Microbacterium foliorum</name>
    <dbReference type="NCBI Taxonomy" id="104336"/>
    <lineage>
        <taxon>Bacteria</taxon>
        <taxon>Bacillati</taxon>
        <taxon>Actinomycetota</taxon>
        <taxon>Actinomycetes</taxon>
        <taxon>Micrococcales</taxon>
        <taxon>Microbacteriaceae</taxon>
        <taxon>Microbacterium</taxon>
    </lineage>
</organism>
<feature type="domain" description="DUF559" evidence="1">
    <location>
        <begin position="211"/>
        <end position="273"/>
    </location>
</feature>
<dbReference type="EMBL" id="JYIU01000036">
    <property type="protein sequence ID" value="KJL23207.1"/>
    <property type="molecule type" value="Genomic_DNA"/>
</dbReference>
<sequence length="281" mass="30766">MICRMPTAAHILSHLGDAAMGTTLRRYGLSRRILSAAVRNGTILRVRNGVFALPTAPPEVITAAQHGGALTCSGALRSHGVWTLDEDADPHVWLGAHGRTHHVDCTCTGHYFEGRTLFGIAPLEDALVHVYLCRGDEAFFVALESALRLRLVEAAGRARIRSRLPLKAQWLIDLARADADSGLESLLRLRLHLLGILLECQVEIPSVGRVDLVIDGRLILEADGTGNHGDAAHRHRDLMRDAEASRQGFETLRFDYAMIVHDWPIVAAAIVSAVARLHARF</sequence>
<proteinExistence type="predicted"/>
<dbReference type="InterPro" id="IPR007569">
    <property type="entry name" value="DUF559"/>
</dbReference>
<protein>
    <recommendedName>
        <fullName evidence="1">DUF559 domain-containing protein</fullName>
    </recommendedName>
</protein>
<evidence type="ECO:0000313" key="3">
    <source>
        <dbReference type="Proteomes" id="UP000033572"/>
    </source>
</evidence>
<reference evidence="2 3" key="1">
    <citation type="submission" date="2015-02" db="EMBL/GenBank/DDBJ databases">
        <title>Draft genome sequences of ten Microbacterium spp. with emphasis on heavy metal contaminated environments.</title>
        <authorList>
            <person name="Corretto E."/>
        </authorList>
    </citation>
    <scope>NUCLEOTIDE SEQUENCE [LARGE SCALE GENOMIC DNA]</scope>
    <source>
        <strain evidence="2 3">DSM 12966</strain>
    </source>
</reference>
<dbReference type="PATRIC" id="fig|104336.4.peg.1175"/>
<name>A0A0F0KQM9_9MICO</name>
<keyword evidence="3" id="KW-1185">Reference proteome</keyword>
<accession>A0A0F0KQM9</accession>
<dbReference type="AlphaFoldDB" id="A0A0F0KQM9"/>